<evidence type="ECO:0000313" key="1">
    <source>
        <dbReference type="EMBL" id="OAF05686.1"/>
    </source>
</evidence>
<dbReference type="Proteomes" id="UP000076959">
    <property type="component" value="Unassembled WGS sequence"/>
</dbReference>
<organism evidence="1 2">
    <name type="scientific">Bradyrhizobium centrolobii</name>
    <dbReference type="NCBI Taxonomy" id="1505087"/>
    <lineage>
        <taxon>Bacteria</taxon>
        <taxon>Pseudomonadati</taxon>
        <taxon>Pseudomonadota</taxon>
        <taxon>Alphaproteobacteria</taxon>
        <taxon>Hyphomicrobiales</taxon>
        <taxon>Nitrobacteraceae</taxon>
        <taxon>Bradyrhizobium</taxon>
    </lineage>
</organism>
<dbReference type="Pfam" id="PF05930">
    <property type="entry name" value="Phage_AlpA"/>
    <property type="match status" value="1"/>
</dbReference>
<keyword evidence="2" id="KW-1185">Reference proteome</keyword>
<proteinExistence type="predicted"/>
<reference evidence="1 2" key="1">
    <citation type="submission" date="2016-03" db="EMBL/GenBank/DDBJ databases">
        <title>Draft Genome Sequence of the Strain BR 10245 (Bradyrhizobium sp.) isolated from nodules of Centrolobium paraense.</title>
        <authorList>
            <person name="Simoes-Araujo J.L.Sr."/>
            <person name="Barauna A.C."/>
            <person name="Silva K."/>
            <person name="Zilli J.E."/>
        </authorList>
    </citation>
    <scope>NUCLEOTIDE SEQUENCE [LARGE SCALE GENOMIC DNA]</scope>
    <source>
        <strain evidence="1 2">BR 10245</strain>
    </source>
</reference>
<dbReference type="InterPro" id="IPR010260">
    <property type="entry name" value="AlpA"/>
</dbReference>
<gene>
    <name evidence="1" type="ORF">AYJ54_01945</name>
</gene>
<evidence type="ECO:0000313" key="2">
    <source>
        <dbReference type="Proteomes" id="UP000076959"/>
    </source>
</evidence>
<comment type="caution">
    <text evidence="1">The sequence shown here is derived from an EMBL/GenBank/DDBJ whole genome shotgun (WGS) entry which is preliminary data.</text>
</comment>
<name>A0A176YJ42_9BRAD</name>
<dbReference type="EMBL" id="LUUB01000079">
    <property type="protein sequence ID" value="OAF05686.1"/>
    <property type="molecule type" value="Genomic_DNA"/>
</dbReference>
<accession>A0A176YJ42</accession>
<sequence length="71" mass="8311">MISIRDVLRRVPISRSTLERKVKEGTFPKMYSIAPMRVGFFLDEVLQWQADLIQNEIRPAEPLRVLVRGRS</sequence>
<dbReference type="AlphaFoldDB" id="A0A176YJ42"/>
<protein>
    <submittedName>
        <fullName evidence="1">Uncharacterized protein</fullName>
    </submittedName>
</protein>